<sequence length="103" mass="11432">MRNSGMAAEELTPARGRGVRATCTIGRSYGRVKEDHVTVGEGWVGISVKGSLGPRRHRREDGWDLLSLRGLRWGAGSSIVVVRDRFDVGIEAFRRHGSINFRL</sequence>
<organism evidence="1 2">
    <name type="scientific">Morus notabilis</name>
    <dbReference type="NCBI Taxonomy" id="981085"/>
    <lineage>
        <taxon>Eukaryota</taxon>
        <taxon>Viridiplantae</taxon>
        <taxon>Streptophyta</taxon>
        <taxon>Embryophyta</taxon>
        <taxon>Tracheophyta</taxon>
        <taxon>Spermatophyta</taxon>
        <taxon>Magnoliopsida</taxon>
        <taxon>eudicotyledons</taxon>
        <taxon>Gunneridae</taxon>
        <taxon>Pentapetalae</taxon>
        <taxon>rosids</taxon>
        <taxon>fabids</taxon>
        <taxon>Rosales</taxon>
        <taxon>Moraceae</taxon>
        <taxon>Moreae</taxon>
        <taxon>Morus</taxon>
    </lineage>
</organism>
<dbReference type="Proteomes" id="UP000030645">
    <property type="component" value="Unassembled WGS sequence"/>
</dbReference>
<proteinExistence type="predicted"/>
<accession>W9RRW4</accession>
<evidence type="ECO:0000313" key="2">
    <source>
        <dbReference type="Proteomes" id="UP000030645"/>
    </source>
</evidence>
<dbReference type="AlphaFoldDB" id="W9RRW4"/>
<gene>
    <name evidence="1" type="ORF">L484_019300</name>
</gene>
<dbReference type="EMBL" id="KE345516">
    <property type="protein sequence ID" value="EXC05052.1"/>
    <property type="molecule type" value="Genomic_DNA"/>
</dbReference>
<reference evidence="2" key="1">
    <citation type="submission" date="2013-01" db="EMBL/GenBank/DDBJ databases">
        <title>Draft Genome Sequence of a Mulberry Tree, Morus notabilis C.K. Schneid.</title>
        <authorList>
            <person name="He N."/>
            <person name="Zhao S."/>
        </authorList>
    </citation>
    <scope>NUCLEOTIDE SEQUENCE</scope>
</reference>
<keyword evidence="2" id="KW-1185">Reference proteome</keyword>
<evidence type="ECO:0000313" key="1">
    <source>
        <dbReference type="EMBL" id="EXC05052.1"/>
    </source>
</evidence>
<protein>
    <submittedName>
        <fullName evidence="1">Uncharacterized protein</fullName>
    </submittedName>
</protein>
<name>W9RRW4_9ROSA</name>